<proteinExistence type="predicted"/>
<evidence type="ECO:0000313" key="2">
    <source>
        <dbReference type="Proteomes" id="UP000427769"/>
    </source>
</evidence>
<gene>
    <name evidence="1" type="ORF">DSCW_09180</name>
</gene>
<sequence length="143" mass="15481">MQRLQPTQIRLDLVVLVVALILFGAMGTVFPGDSQLSATTDRQKENGPNGLQKKKIGIKIGLPMTGKWVDTHIGTDNGQAVSTKWAQEGPALKDTSNNNPFLGIGGEFSLDLSEWMELKVGIDFSSDLYDDQVTGVAGMNINF</sequence>
<reference evidence="1 2" key="1">
    <citation type="submission" date="2019-11" db="EMBL/GenBank/DDBJ databases">
        <title>Comparative genomics of hydrocarbon-degrading Desulfosarcina strains.</title>
        <authorList>
            <person name="Watanabe M."/>
            <person name="Kojima H."/>
            <person name="Fukui M."/>
        </authorList>
    </citation>
    <scope>NUCLEOTIDE SEQUENCE [LARGE SCALE GENOMIC DNA]</scope>
    <source>
        <strain evidence="1 2">PP31</strain>
    </source>
</reference>
<protein>
    <submittedName>
        <fullName evidence="1">Uncharacterized protein</fullName>
    </submittedName>
</protein>
<dbReference type="RefSeq" id="WP_155302602.1">
    <property type="nucleotide sequence ID" value="NZ_AP021875.1"/>
</dbReference>
<organism evidence="1 2">
    <name type="scientific">Desulfosarcina widdelii</name>
    <dbReference type="NCBI Taxonomy" id="947919"/>
    <lineage>
        <taxon>Bacteria</taxon>
        <taxon>Pseudomonadati</taxon>
        <taxon>Thermodesulfobacteriota</taxon>
        <taxon>Desulfobacteria</taxon>
        <taxon>Desulfobacterales</taxon>
        <taxon>Desulfosarcinaceae</taxon>
        <taxon>Desulfosarcina</taxon>
    </lineage>
</organism>
<name>A0A5K7Z1X2_9BACT</name>
<evidence type="ECO:0000313" key="1">
    <source>
        <dbReference type="EMBL" id="BBO73501.1"/>
    </source>
</evidence>
<accession>A0A5K7Z1X2</accession>
<keyword evidence="2" id="KW-1185">Reference proteome</keyword>
<dbReference type="KEGG" id="dwd:DSCW_09180"/>
<dbReference type="AlphaFoldDB" id="A0A5K7Z1X2"/>
<dbReference type="Proteomes" id="UP000427769">
    <property type="component" value="Chromosome"/>
</dbReference>
<dbReference type="EMBL" id="AP021875">
    <property type="protein sequence ID" value="BBO73501.1"/>
    <property type="molecule type" value="Genomic_DNA"/>
</dbReference>